<dbReference type="InterPro" id="IPR046592">
    <property type="entry name" value="DUF6650"/>
</dbReference>
<gene>
    <name evidence="1" type="ORF">FNH08_08065</name>
</gene>
<dbReference type="AlphaFoldDB" id="A0A5N8XCA0"/>
<name>A0A5N8XCA0_9ACTN</name>
<protein>
    <submittedName>
        <fullName evidence="1">Uncharacterized protein</fullName>
    </submittedName>
</protein>
<reference evidence="1 2" key="1">
    <citation type="submission" date="2019-07" db="EMBL/GenBank/DDBJ databases">
        <title>New species of Amycolatopsis and Streptomyces.</title>
        <authorList>
            <person name="Duangmal K."/>
            <person name="Teo W.F.A."/>
            <person name="Lipun K."/>
        </authorList>
    </citation>
    <scope>NUCLEOTIDE SEQUENCE [LARGE SCALE GENOMIC DNA]</scope>
    <source>
        <strain evidence="1 2">NBRC 106415</strain>
    </source>
</reference>
<organism evidence="1 2">
    <name type="scientific">Streptomyces spongiae</name>
    <dbReference type="NCBI Taxonomy" id="565072"/>
    <lineage>
        <taxon>Bacteria</taxon>
        <taxon>Bacillati</taxon>
        <taxon>Actinomycetota</taxon>
        <taxon>Actinomycetes</taxon>
        <taxon>Kitasatosporales</taxon>
        <taxon>Streptomycetaceae</taxon>
        <taxon>Streptomyces</taxon>
    </lineage>
</organism>
<dbReference type="OrthoDB" id="8450256at2"/>
<evidence type="ECO:0000313" key="2">
    <source>
        <dbReference type="Proteomes" id="UP000400924"/>
    </source>
</evidence>
<dbReference type="Proteomes" id="UP000400924">
    <property type="component" value="Unassembled WGS sequence"/>
</dbReference>
<comment type="caution">
    <text evidence="1">The sequence shown here is derived from an EMBL/GenBank/DDBJ whole genome shotgun (WGS) entry which is preliminary data.</text>
</comment>
<dbReference type="Pfam" id="PF20355">
    <property type="entry name" value="DUF6650"/>
    <property type="match status" value="1"/>
</dbReference>
<sequence length="162" mass="18045">MKVLEIMRRIKGFSTPLGGVDWDLPIPQGAVARKVVVYLEDRRVLTMTRIGMIAVEAREHCVASVQEIRETLTQILMEPDTGDSLTESLRAMRAACRRFLNTVGPDHAGWDRDHIDDATFGAALGELRAVFGIQIGIIAARYKIDLPEELETILPDSDVDDE</sequence>
<dbReference type="RefSeq" id="WP_152770673.1">
    <property type="nucleotide sequence ID" value="NZ_VJZC01000034.1"/>
</dbReference>
<accession>A0A5N8XCA0</accession>
<dbReference type="EMBL" id="VJZC01000034">
    <property type="protein sequence ID" value="MPY57131.1"/>
    <property type="molecule type" value="Genomic_DNA"/>
</dbReference>
<keyword evidence="2" id="KW-1185">Reference proteome</keyword>
<evidence type="ECO:0000313" key="1">
    <source>
        <dbReference type="EMBL" id="MPY57131.1"/>
    </source>
</evidence>
<proteinExistence type="predicted"/>